<dbReference type="InterPro" id="IPR019051">
    <property type="entry name" value="Trp_biosyn_TM_oprn/chp"/>
</dbReference>
<feature type="transmembrane region" description="Helical" evidence="2">
    <location>
        <begin position="293"/>
        <end position="315"/>
    </location>
</feature>
<feature type="compositionally biased region" description="Basic and acidic residues" evidence="1">
    <location>
        <begin position="164"/>
        <end position="174"/>
    </location>
</feature>
<feature type="transmembrane region" description="Helical" evidence="2">
    <location>
        <begin position="221"/>
        <end position="245"/>
    </location>
</feature>
<keyword evidence="4" id="KW-1185">Reference proteome</keyword>
<dbReference type="Proteomes" id="UP001500689">
    <property type="component" value="Unassembled WGS sequence"/>
</dbReference>
<evidence type="ECO:0008006" key="5">
    <source>
        <dbReference type="Google" id="ProtNLM"/>
    </source>
</evidence>
<feature type="transmembrane region" description="Helical" evidence="2">
    <location>
        <begin position="327"/>
        <end position="348"/>
    </location>
</feature>
<evidence type="ECO:0000256" key="1">
    <source>
        <dbReference type="SAM" id="MobiDB-lite"/>
    </source>
</evidence>
<dbReference type="Pfam" id="PF09534">
    <property type="entry name" value="Trp_oprn_chp"/>
    <property type="match status" value="1"/>
</dbReference>
<comment type="caution">
    <text evidence="3">The sequence shown here is derived from an EMBL/GenBank/DDBJ whole genome shotgun (WGS) entry which is preliminary data.</text>
</comment>
<feature type="region of interest" description="Disordered" evidence="1">
    <location>
        <begin position="1"/>
        <end position="216"/>
    </location>
</feature>
<accession>A0ABP6Y8H7</accession>
<evidence type="ECO:0000313" key="4">
    <source>
        <dbReference type="Proteomes" id="UP001500689"/>
    </source>
</evidence>
<organism evidence="3 4">
    <name type="scientific">Amycolatopsis ultiminotia</name>
    <dbReference type="NCBI Taxonomy" id="543629"/>
    <lineage>
        <taxon>Bacteria</taxon>
        <taxon>Bacillati</taxon>
        <taxon>Actinomycetota</taxon>
        <taxon>Actinomycetes</taxon>
        <taxon>Pseudonocardiales</taxon>
        <taxon>Pseudonocardiaceae</taxon>
        <taxon>Amycolatopsis</taxon>
    </lineage>
</organism>
<feature type="compositionally biased region" description="Low complexity" evidence="1">
    <location>
        <begin position="199"/>
        <end position="215"/>
    </location>
</feature>
<keyword evidence="2" id="KW-0472">Membrane</keyword>
<gene>
    <name evidence="3" type="ORF">GCM10022222_74990</name>
</gene>
<name>A0ABP6Y8H7_9PSEU</name>
<dbReference type="EMBL" id="BAAAZN010000023">
    <property type="protein sequence ID" value="GAA3579171.1"/>
    <property type="molecule type" value="Genomic_DNA"/>
</dbReference>
<reference evidence="4" key="1">
    <citation type="journal article" date="2019" name="Int. J. Syst. Evol. Microbiol.">
        <title>The Global Catalogue of Microorganisms (GCM) 10K type strain sequencing project: providing services to taxonomists for standard genome sequencing and annotation.</title>
        <authorList>
            <consortium name="The Broad Institute Genomics Platform"/>
            <consortium name="The Broad Institute Genome Sequencing Center for Infectious Disease"/>
            <person name="Wu L."/>
            <person name="Ma J."/>
        </authorList>
    </citation>
    <scope>NUCLEOTIDE SEQUENCE [LARGE SCALE GENOMIC DNA]</scope>
    <source>
        <strain evidence="4">JCM 16898</strain>
    </source>
</reference>
<keyword evidence="2" id="KW-0812">Transmembrane</keyword>
<keyword evidence="2" id="KW-1133">Transmembrane helix</keyword>
<evidence type="ECO:0000313" key="3">
    <source>
        <dbReference type="EMBL" id="GAA3579171.1"/>
    </source>
</evidence>
<protein>
    <recommendedName>
        <fullName evidence="5">Membrane protein (TIGR02234 family)</fullName>
    </recommendedName>
</protein>
<evidence type="ECO:0000256" key="2">
    <source>
        <dbReference type="SAM" id="Phobius"/>
    </source>
</evidence>
<proteinExistence type="predicted"/>
<feature type="compositionally biased region" description="Pro residues" evidence="1">
    <location>
        <begin position="1"/>
        <end position="31"/>
    </location>
</feature>
<feature type="compositionally biased region" description="Basic and acidic residues" evidence="1">
    <location>
        <begin position="133"/>
        <end position="155"/>
    </location>
</feature>
<sequence>MSEQPEPPPRPSPPPNPAAAAPTGPPDPAGPTAPAGTPGPAVVPDRTGSPDRVGASDPAGPTDPAGTPDPAVVPDRAGSPDRVDASDPTAETDLTAARNSPPAPTSETPAGAAAQRQDEAPSGPLAPSATRNDPARPQDDRALSRGEPALSRDESAPSQGDSALSRDDSVRSQDDGAPSQDEPALSRGASARPVAEDVTAATGGSASSPAEPGGRSSKRPLWTMILALLLGALALWGASRLVWFAEFRDEGVRGVVQYTENGAQRATALVPLALLALAGVAGVIATGGWARRLLGVVLVLAGAAGVWSGVTGVHFGSGPGLPGTEILLGHGLATLGGILVALGGLAAVKWAGTAKRLGARYSAPGAKRVRRDPDTELWEALSGGTDPTDPAGQPGTGRSSSGG</sequence>
<feature type="region of interest" description="Disordered" evidence="1">
    <location>
        <begin position="363"/>
        <end position="403"/>
    </location>
</feature>
<feature type="transmembrane region" description="Helical" evidence="2">
    <location>
        <begin position="265"/>
        <end position="286"/>
    </location>
</feature>